<evidence type="ECO:0000313" key="4">
    <source>
        <dbReference type="Proteomes" id="UP000541444"/>
    </source>
</evidence>
<feature type="region of interest" description="Disordered" evidence="1">
    <location>
        <begin position="131"/>
        <end position="164"/>
    </location>
</feature>
<accession>A0A7J7LUV1</accession>
<keyword evidence="4" id="KW-1185">Reference proteome</keyword>
<reference evidence="3 4" key="1">
    <citation type="journal article" date="2020" name="IScience">
        <title>Genome Sequencing of the Endangered Kingdonia uniflora (Circaeasteraceae, Ranunculales) Reveals Potential Mechanisms of Evolutionary Specialization.</title>
        <authorList>
            <person name="Sun Y."/>
            <person name="Deng T."/>
            <person name="Zhang A."/>
            <person name="Moore M.J."/>
            <person name="Landis J.B."/>
            <person name="Lin N."/>
            <person name="Zhang H."/>
            <person name="Zhang X."/>
            <person name="Huang J."/>
            <person name="Zhang X."/>
            <person name="Sun H."/>
            <person name="Wang H."/>
        </authorList>
    </citation>
    <scope>NUCLEOTIDE SEQUENCE [LARGE SCALE GENOMIC DNA]</scope>
    <source>
        <strain evidence="3">TB1705</strain>
        <tissue evidence="3">Leaf</tissue>
    </source>
</reference>
<dbReference type="Pfam" id="PF13456">
    <property type="entry name" value="RVT_3"/>
    <property type="match status" value="1"/>
</dbReference>
<dbReference type="AlphaFoldDB" id="A0A7J7LUV1"/>
<evidence type="ECO:0000256" key="1">
    <source>
        <dbReference type="SAM" id="MobiDB-lite"/>
    </source>
</evidence>
<proteinExistence type="predicted"/>
<sequence>MEFPLTYTEMAKEKSGRSCSLEQLPTPGRRGDFPSIKVPIGAHKRGFDPNKFNLIMELGYFVKGLIDIDLAVPIPNKILVEVEEDTDPSAAGPSFTANATPLPFSNAFVETILEGNIKKASSNLTVAKIASPEPVSSRDKIPESSQTEDSFLSPESDKFSTANQPHQLLKETAIVRLQSALNWADMVDDVERDASLVAHDDDWHTVDKKKANQKKKNKSPSSGIKYYWSNGQLGKGRILRRLDRALSNNAWSTKFDGWACKYQPRENSDHAVLVGFAITIPKPNNIPFRFQKGFTDLKQALDACSHLSHYISDPWKAAVFNMIYLLWTIRNEAVFEGLEPKSYPLKVKLLTAIKDSAAFSSNFMNNNGMELSIVATLGVPTEARPIPRVQSCIWILPWFDEYKINCDGSATGNPGKAGIGAAARNHLGIVLGVLTKGLGITSSYYAECEAIIEVLSWAVIKGWLKLWIESDSLTTVTNFNNNLVPCPQRTRWNGLKDCFSSLRFSHNWREANFSSDTASKRANSLADGVMETFDG</sequence>
<dbReference type="PROSITE" id="PS50879">
    <property type="entry name" value="RNASE_H_1"/>
    <property type="match status" value="1"/>
</dbReference>
<gene>
    <name evidence="3" type="ORF">GIB67_037736</name>
</gene>
<protein>
    <recommendedName>
        <fullName evidence="2">RNase H type-1 domain-containing protein</fullName>
    </recommendedName>
</protein>
<comment type="caution">
    <text evidence="3">The sequence shown here is derived from an EMBL/GenBank/DDBJ whole genome shotgun (WGS) entry which is preliminary data.</text>
</comment>
<dbReference type="PANTHER" id="PTHR47074">
    <property type="entry name" value="BNAC02G40300D PROTEIN"/>
    <property type="match status" value="1"/>
</dbReference>
<organism evidence="3 4">
    <name type="scientific">Kingdonia uniflora</name>
    <dbReference type="NCBI Taxonomy" id="39325"/>
    <lineage>
        <taxon>Eukaryota</taxon>
        <taxon>Viridiplantae</taxon>
        <taxon>Streptophyta</taxon>
        <taxon>Embryophyta</taxon>
        <taxon>Tracheophyta</taxon>
        <taxon>Spermatophyta</taxon>
        <taxon>Magnoliopsida</taxon>
        <taxon>Ranunculales</taxon>
        <taxon>Circaeasteraceae</taxon>
        <taxon>Kingdonia</taxon>
    </lineage>
</organism>
<dbReference type="EMBL" id="JACGCM010001976">
    <property type="protein sequence ID" value="KAF6146436.1"/>
    <property type="molecule type" value="Genomic_DNA"/>
</dbReference>
<evidence type="ECO:0000259" key="2">
    <source>
        <dbReference type="PROSITE" id="PS50879"/>
    </source>
</evidence>
<evidence type="ECO:0000313" key="3">
    <source>
        <dbReference type="EMBL" id="KAF6146436.1"/>
    </source>
</evidence>
<dbReference type="InterPro" id="IPR036397">
    <property type="entry name" value="RNaseH_sf"/>
</dbReference>
<dbReference type="CDD" id="cd06222">
    <property type="entry name" value="RNase_H_like"/>
    <property type="match status" value="1"/>
</dbReference>
<dbReference type="PANTHER" id="PTHR47074:SF75">
    <property type="entry name" value="RNASE H TYPE-1 DOMAIN-CONTAINING PROTEIN"/>
    <property type="match status" value="1"/>
</dbReference>
<dbReference type="OrthoDB" id="1113909at2759"/>
<dbReference type="InterPro" id="IPR012337">
    <property type="entry name" value="RNaseH-like_sf"/>
</dbReference>
<dbReference type="InterPro" id="IPR044730">
    <property type="entry name" value="RNase_H-like_dom_plant"/>
</dbReference>
<dbReference type="Gene3D" id="3.30.420.10">
    <property type="entry name" value="Ribonuclease H-like superfamily/Ribonuclease H"/>
    <property type="match status" value="1"/>
</dbReference>
<dbReference type="InterPro" id="IPR052929">
    <property type="entry name" value="RNase_H-like_EbsB-rel"/>
</dbReference>
<dbReference type="SUPFAM" id="SSF53098">
    <property type="entry name" value="Ribonuclease H-like"/>
    <property type="match status" value="1"/>
</dbReference>
<feature type="domain" description="RNase H type-1" evidence="2">
    <location>
        <begin position="398"/>
        <end position="531"/>
    </location>
</feature>
<dbReference type="GO" id="GO:0003676">
    <property type="term" value="F:nucleic acid binding"/>
    <property type="evidence" value="ECO:0007669"/>
    <property type="project" value="InterPro"/>
</dbReference>
<name>A0A7J7LUV1_9MAGN</name>
<dbReference type="Proteomes" id="UP000541444">
    <property type="component" value="Unassembled WGS sequence"/>
</dbReference>
<dbReference type="GO" id="GO:0004523">
    <property type="term" value="F:RNA-DNA hybrid ribonuclease activity"/>
    <property type="evidence" value="ECO:0007669"/>
    <property type="project" value="InterPro"/>
</dbReference>
<dbReference type="InterPro" id="IPR002156">
    <property type="entry name" value="RNaseH_domain"/>
</dbReference>